<dbReference type="PANTHER" id="PTHR34374">
    <property type="entry name" value="LARGE RIBOSOMAL RNA SUBUNIT ACCUMULATION PROTEIN YCED HOMOLOG 1, CHLOROPLASTIC"/>
    <property type="match status" value="1"/>
</dbReference>
<reference evidence="1" key="1">
    <citation type="submission" date="2019-04" db="EMBL/GenBank/DDBJ databases">
        <title>Evolution of Biomass-Degrading Anaerobic Consortia Revealed by Metagenomics.</title>
        <authorList>
            <person name="Peng X."/>
        </authorList>
    </citation>
    <scope>NUCLEOTIDE SEQUENCE</scope>
    <source>
        <strain evidence="1">SIG551</strain>
    </source>
</reference>
<dbReference type="EMBL" id="SVNY01000002">
    <property type="protein sequence ID" value="MBE6832980.1"/>
    <property type="molecule type" value="Genomic_DNA"/>
</dbReference>
<evidence type="ECO:0000313" key="1">
    <source>
        <dbReference type="EMBL" id="MBE6832980.1"/>
    </source>
</evidence>
<dbReference type="RefSeq" id="WP_020071790.1">
    <property type="nucleotide sequence ID" value="NZ_JBKWRC010000001.1"/>
</dbReference>
<dbReference type="PANTHER" id="PTHR34374:SF1">
    <property type="entry name" value="LARGE RIBOSOMAL RNA SUBUNIT ACCUMULATION PROTEIN YCED HOMOLOG 1, CHLOROPLASTIC"/>
    <property type="match status" value="1"/>
</dbReference>
<dbReference type="InterPro" id="IPR003772">
    <property type="entry name" value="YceD"/>
</dbReference>
<comment type="caution">
    <text evidence="1">The sequence shown here is derived from an EMBL/GenBank/DDBJ whole genome shotgun (WGS) entry which is preliminary data.</text>
</comment>
<proteinExistence type="predicted"/>
<protein>
    <submittedName>
        <fullName evidence="1">DUF177 domain-containing protein</fullName>
    </submittedName>
</protein>
<dbReference type="Pfam" id="PF02620">
    <property type="entry name" value="YceD"/>
    <property type="match status" value="1"/>
</dbReference>
<evidence type="ECO:0000313" key="2">
    <source>
        <dbReference type="Proteomes" id="UP000754750"/>
    </source>
</evidence>
<dbReference type="AlphaFoldDB" id="A0A928Q4J1"/>
<sequence>MILELKKIMLSDGEVLPFTYEMSFSSTTVNGFHPFVSPVAVTGTVQSHAGSAKLDARVSFDFEIPCDRCTTEFRTHYDLSFSHTVVSSLTDGDSDLYIVAEEYRLDLDALLREDILLELPTRFLCSPDCKGLCPQCGQNRNQGMCQCVSRQTDPRLAVLKQLID</sequence>
<name>A0A928Q4J1_9FIRM</name>
<gene>
    <name evidence="1" type="ORF">E7512_05265</name>
</gene>
<organism evidence="1 2">
    <name type="scientific">Faecalispora sporosphaeroides</name>
    <dbReference type="NCBI Taxonomy" id="1549"/>
    <lineage>
        <taxon>Bacteria</taxon>
        <taxon>Bacillati</taxon>
        <taxon>Bacillota</taxon>
        <taxon>Clostridia</taxon>
        <taxon>Eubacteriales</taxon>
        <taxon>Oscillospiraceae</taxon>
        <taxon>Faecalispora</taxon>
    </lineage>
</organism>
<accession>A0A928Q4J1</accession>
<dbReference type="Proteomes" id="UP000754750">
    <property type="component" value="Unassembled WGS sequence"/>
</dbReference>